<comment type="caution">
    <text evidence="2">The sequence shown here is derived from an EMBL/GenBank/DDBJ whole genome shotgun (WGS) entry which is preliminary data.</text>
</comment>
<feature type="transmembrane region" description="Helical" evidence="1">
    <location>
        <begin position="21"/>
        <end position="43"/>
    </location>
</feature>
<feature type="transmembrane region" description="Helical" evidence="1">
    <location>
        <begin position="172"/>
        <end position="196"/>
    </location>
</feature>
<feature type="transmembrane region" description="Helical" evidence="1">
    <location>
        <begin position="107"/>
        <end position="130"/>
    </location>
</feature>
<dbReference type="PANTHER" id="PTHR43471">
    <property type="entry name" value="ABC TRANSPORTER PERMEASE"/>
    <property type="match status" value="1"/>
</dbReference>
<name>A0A852X702_9MICO</name>
<reference evidence="2 3" key="1">
    <citation type="submission" date="2020-07" db="EMBL/GenBank/DDBJ databases">
        <title>Sequencing the genomes of 1000 actinobacteria strains.</title>
        <authorList>
            <person name="Klenk H.-P."/>
        </authorList>
    </citation>
    <scope>NUCLEOTIDE SEQUENCE [LARGE SCALE GENOMIC DNA]</scope>
    <source>
        <strain evidence="2 3">DSM 24723</strain>
    </source>
</reference>
<dbReference type="RefSeq" id="WP_179461602.1">
    <property type="nucleotide sequence ID" value="NZ_JACBZX010000001.1"/>
</dbReference>
<dbReference type="AlphaFoldDB" id="A0A852X702"/>
<organism evidence="2 3">
    <name type="scientific">Janibacter alkaliphilus</name>
    <dbReference type="NCBI Taxonomy" id="1069963"/>
    <lineage>
        <taxon>Bacteria</taxon>
        <taxon>Bacillati</taxon>
        <taxon>Actinomycetota</taxon>
        <taxon>Actinomycetes</taxon>
        <taxon>Micrococcales</taxon>
        <taxon>Intrasporangiaceae</taxon>
        <taxon>Janibacter</taxon>
    </lineage>
</organism>
<keyword evidence="3" id="KW-1185">Reference proteome</keyword>
<feature type="transmembrane region" description="Helical" evidence="1">
    <location>
        <begin position="55"/>
        <end position="75"/>
    </location>
</feature>
<sequence length="344" mass="36221">MTVSGTLTVARLELLQRARGARWYLALGAWVVLIGGITLLTWLGLSDTEVDAGGITFDVVVFFVLGFGMLIMPALTATSVNGDREHGVLATLQTTLLTPLDIVLGKLAASFVISMAFLAAAVPFVLIAFLQGGVDLLGAARVVLVMAAMLLVVCAIGLMFSSLVARPVGSAVLTYLTVAGLTFLTTITFFMSLLLVSGREEVTVYGVEGYPSDGPTPTCSQYQDYQQVVHSERVWWLLALNPFVVVGDAAPAPTSEDEDGMGPSFAPLHLISLGAREAKDGPDAVVDQCWAQGSAEFEDDDAAAGPVWPYGLALYLLAGAGAVTVATRRVTTPVRRLPSGTRIA</sequence>
<gene>
    <name evidence="2" type="ORF">BJY28_000503</name>
</gene>
<accession>A0A852X702</accession>
<evidence type="ECO:0000313" key="2">
    <source>
        <dbReference type="EMBL" id="NYG36034.1"/>
    </source>
</evidence>
<protein>
    <submittedName>
        <fullName evidence="2">ABC-type transport system involved in multi-copper enzyme maturation permease subunit</fullName>
    </submittedName>
</protein>
<evidence type="ECO:0000256" key="1">
    <source>
        <dbReference type="SAM" id="Phobius"/>
    </source>
</evidence>
<keyword evidence="1" id="KW-0812">Transmembrane</keyword>
<proteinExistence type="predicted"/>
<keyword evidence="1" id="KW-0472">Membrane</keyword>
<dbReference type="Proteomes" id="UP000592181">
    <property type="component" value="Unassembled WGS sequence"/>
</dbReference>
<dbReference type="EMBL" id="JACBZX010000001">
    <property type="protein sequence ID" value="NYG36034.1"/>
    <property type="molecule type" value="Genomic_DNA"/>
</dbReference>
<keyword evidence="1" id="KW-1133">Transmembrane helix</keyword>
<feature type="transmembrane region" description="Helical" evidence="1">
    <location>
        <begin position="307"/>
        <end position="326"/>
    </location>
</feature>
<evidence type="ECO:0000313" key="3">
    <source>
        <dbReference type="Proteomes" id="UP000592181"/>
    </source>
</evidence>
<feature type="transmembrane region" description="Helical" evidence="1">
    <location>
        <begin position="136"/>
        <end position="160"/>
    </location>
</feature>